<proteinExistence type="predicted"/>
<sequence>MSLEKLTKSGNIKKGQILNPGGRPKGARGKKYNIKDRLLGKWKTHPADQLVKLARALEDREEYEEAAKIWENLLKYFEPSKKPVESKPEPASPEESAEAAEETFKLLKELEQNGPDQTESSEGDGLEGGKASLSLKSSPEKDLPGHKKQ</sequence>
<accession>A0A0F9C542</accession>
<feature type="compositionally biased region" description="Basic and acidic residues" evidence="1">
    <location>
        <begin position="79"/>
        <end position="88"/>
    </location>
</feature>
<feature type="compositionally biased region" description="Basic and acidic residues" evidence="1">
    <location>
        <begin position="138"/>
        <end position="149"/>
    </location>
</feature>
<comment type="caution">
    <text evidence="2">The sequence shown here is derived from an EMBL/GenBank/DDBJ whole genome shotgun (WGS) entry which is preliminary data.</text>
</comment>
<evidence type="ECO:0000256" key="1">
    <source>
        <dbReference type="SAM" id="MobiDB-lite"/>
    </source>
</evidence>
<feature type="region of interest" description="Disordered" evidence="1">
    <location>
        <begin position="79"/>
        <end position="149"/>
    </location>
</feature>
<gene>
    <name evidence="2" type="ORF">LCGC14_2709340</name>
</gene>
<name>A0A0F9C542_9ZZZZ</name>
<protein>
    <recommendedName>
        <fullName evidence="3">DUF5681 domain-containing protein</fullName>
    </recommendedName>
</protein>
<feature type="region of interest" description="Disordered" evidence="1">
    <location>
        <begin position="1"/>
        <end position="30"/>
    </location>
</feature>
<feature type="compositionally biased region" description="Basic and acidic residues" evidence="1">
    <location>
        <begin position="102"/>
        <end position="111"/>
    </location>
</feature>
<dbReference type="AlphaFoldDB" id="A0A0F9C542"/>
<reference evidence="2" key="1">
    <citation type="journal article" date="2015" name="Nature">
        <title>Complex archaea that bridge the gap between prokaryotes and eukaryotes.</title>
        <authorList>
            <person name="Spang A."/>
            <person name="Saw J.H."/>
            <person name="Jorgensen S.L."/>
            <person name="Zaremba-Niedzwiedzka K."/>
            <person name="Martijn J."/>
            <person name="Lind A.E."/>
            <person name="van Eijk R."/>
            <person name="Schleper C."/>
            <person name="Guy L."/>
            <person name="Ettema T.J."/>
        </authorList>
    </citation>
    <scope>NUCLEOTIDE SEQUENCE</scope>
</reference>
<organism evidence="2">
    <name type="scientific">marine sediment metagenome</name>
    <dbReference type="NCBI Taxonomy" id="412755"/>
    <lineage>
        <taxon>unclassified sequences</taxon>
        <taxon>metagenomes</taxon>
        <taxon>ecological metagenomes</taxon>
    </lineage>
</organism>
<dbReference type="EMBL" id="LAZR01048494">
    <property type="protein sequence ID" value="KKK91796.1"/>
    <property type="molecule type" value="Genomic_DNA"/>
</dbReference>
<evidence type="ECO:0008006" key="3">
    <source>
        <dbReference type="Google" id="ProtNLM"/>
    </source>
</evidence>
<evidence type="ECO:0000313" key="2">
    <source>
        <dbReference type="EMBL" id="KKK91796.1"/>
    </source>
</evidence>